<proteinExistence type="predicted"/>
<name>A0A2J5HN30_9EURO</name>
<dbReference type="OrthoDB" id="3350591at2759"/>
<sequence>MIRLALEERHDGVGEDVAGAVDAEILLGGDSASASASASATGEDGKGRKPSLSFVPYETPTEATKLNVYVACAALWAIIMGEELWERKGDKVGSVVGITVTRGNRRQSLFREGIPLRRWEMWTNRLEFLSRREDLRIETRELAAEGAAVMRRVL</sequence>
<dbReference type="InterPro" id="IPR053204">
    <property type="entry name" value="Oxopyrrolidines_Biosynth-assoc"/>
</dbReference>
<accession>A0A2J5HN30</accession>
<protein>
    <submittedName>
        <fullName evidence="1">Uncharacterized protein</fullName>
    </submittedName>
</protein>
<keyword evidence="2" id="KW-1185">Reference proteome</keyword>
<evidence type="ECO:0000313" key="2">
    <source>
        <dbReference type="Proteomes" id="UP000235023"/>
    </source>
</evidence>
<dbReference type="PANTHER" id="PTHR38797">
    <property type="entry name" value="NUCLEAR PORE COMPLEX PROTEIN NUP85-RELATED"/>
    <property type="match status" value="1"/>
</dbReference>
<dbReference type="AlphaFoldDB" id="A0A2J5HN30"/>
<dbReference type="EMBL" id="KZ559574">
    <property type="protein sequence ID" value="PLN78588.1"/>
    <property type="molecule type" value="Genomic_DNA"/>
</dbReference>
<dbReference type="PANTHER" id="PTHR38797:SF4">
    <property type="entry name" value="NUCLEAR PORE COMPLEX PROTEIN NUP85"/>
    <property type="match status" value="1"/>
</dbReference>
<evidence type="ECO:0000313" key="1">
    <source>
        <dbReference type="EMBL" id="PLN78588.1"/>
    </source>
</evidence>
<dbReference type="InterPro" id="IPR022085">
    <property type="entry name" value="OpdG"/>
</dbReference>
<dbReference type="Pfam" id="PF12311">
    <property type="entry name" value="DUF3632"/>
    <property type="match status" value="1"/>
</dbReference>
<dbReference type="Proteomes" id="UP000235023">
    <property type="component" value="Unassembled WGS sequence"/>
</dbReference>
<reference evidence="2" key="1">
    <citation type="submission" date="2017-12" db="EMBL/GenBank/DDBJ databases">
        <authorList>
            <consortium name="DOE Joint Genome Institute"/>
            <person name="Mondo S.J."/>
            <person name="Kjaerbolling I."/>
            <person name="Vesth T.C."/>
            <person name="Frisvad J.C."/>
            <person name="Nybo J.L."/>
            <person name="Theobald S."/>
            <person name="Kuo A."/>
            <person name="Bowyer P."/>
            <person name="Matsuda Y."/>
            <person name="Lyhne E.K."/>
            <person name="Kogle M.E."/>
            <person name="Clum A."/>
            <person name="Lipzen A."/>
            <person name="Salamov A."/>
            <person name="Ngan C.Y."/>
            <person name="Daum C."/>
            <person name="Chiniquy J."/>
            <person name="Barry K."/>
            <person name="LaButti K."/>
            <person name="Haridas S."/>
            <person name="Simmons B.A."/>
            <person name="Magnuson J.K."/>
            <person name="Mortensen U.H."/>
            <person name="Larsen T.O."/>
            <person name="Grigoriev I.V."/>
            <person name="Baker S.E."/>
            <person name="Andersen M.R."/>
            <person name="Nordberg H.P."/>
            <person name="Cantor M.N."/>
            <person name="Hua S.X."/>
        </authorList>
    </citation>
    <scope>NUCLEOTIDE SEQUENCE [LARGE SCALE GENOMIC DNA]</scope>
    <source>
        <strain evidence="2">IBT 19404</strain>
    </source>
</reference>
<organism evidence="1 2">
    <name type="scientific">Aspergillus taichungensis</name>
    <dbReference type="NCBI Taxonomy" id="482145"/>
    <lineage>
        <taxon>Eukaryota</taxon>
        <taxon>Fungi</taxon>
        <taxon>Dikarya</taxon>
        <taxon>Ascomycota</taxon>
        <taxon>Pezizomycotina</taxon>
        <taxon>Eurotiomycetes</taxon>
        <taxon>Eurotiomycetidae</taxon>
        <taxon>Eurotiales</taxon>
        <taxon>Aspergillaceae</taxon>
        <taxon>Aspergillus</taxon>
        <taxon>Aspergillus subgen. Circumdati</taxon>
    </lineage>
</organism>
<gene>
    <name evidence="1" type="ORF">BDW42DRAFT_174654</name>
</gene>